<feature type="compositionally biased region" description="Basic residues" evidence="1">
    <location>
        <begin position="81"/>
        <end position="90"/>
    </location>
</feature>
<feature type="region of interest" description="Disordered" evidence="1">
    <location>
        <begin position="61"/>
        <end position="95"/>
    </location>
</feature>
<reference evidence="2 3" key="1">
    <citation type="submission" date="2018-07" db="EMBL/GenBank/DDBJ databases">
        <title>A high quality draft genome assembly of the barn swallow (H. rustica rustica).</title>
        <authorList>
            <person name="Formenti G."/>
            <person name="Chiara M."/>
            <person name="Poveda L."/>
            <person name="Francoijs K.-J."/>
            <person name="Bonisoli-Alquati A."/>
            <person name="Canova L."/>
            <person name="Gianfranceschi L."/>
            <person name="Horner D.S."/>
            <person name="Saino N."/>
        </authorList>
    </citation>
    <scope>NUCLEOTIDE SEQUENCE [LARGE SCALE GENOMIC DNA]</scope>
    <source>
        <strain evidence="2">Chelidonia</strain>
        <tissue evidence="2">Blood</tissue>
    </source>
</reference>
<protein>
    <submittedName>
        <fullName evidence="2">Uncharacterized protein</fullName>
    </submittedName>
</protein>
<evidence type="ECO:0000313" key="3">
    <source>
        <dbReference type="Proteomes" id="UP000269221"/>
    </source>
</evidence>
<dbReference type="AlphaFoldDB" id="A0A3M0JUN9"/>
<accession>A0A3M0JUN9</accession>
<feature type="compositionally biased region" description="Basic and acidic residues" evidence="1">
    <location>
        <begin position="163"/>
        <end position="195"/>
    </location>
</feature>
<gene>
    <name evidence="2" type="ORF">DUI87_17806</name>
</gene>
<dbReference type="EMBL" id="QRBI01000123">
    <property type="protein sequence ID" value="RMC04638.1"/>
    <property type="molecule type" value="Genomic_DNA"/>
</dbReference>
<feature type="region of interest" description="Disordered" evidence="1">
    <location>
        <begin position="154"/>
        <end position="220"/>
    </location>
</feature>
<comment type="caution">
    <text evidence="2">The sequence shown here is derived from an EMBL/GenBank/DDBJ whole genome shotgun (WGS) entry which is preliminary data.</text>
</comment>
<dbReference type="Proteomes" id="UP000269221">
    <property type="component" value="Unassembled WGS sequence"/>
</dbReference>
<evidence type="ECO:0000313" key="2">
    <source>
        <dbReference type="EMBL" id="RMC04638.1"/>
    </source>
</evidence>
<feature type="compositionally biased region" description="Basic and acidic residues" evidence="1">
    <location>
        <begin position="202"/>
        <end position="220"/>
    </location>
</feature>
<keyword evidence="3" id="KW-1185">Reference proteome</keyword>
<evidence type="ECO:0000256" key="1">
    <source>
        <dbReference type="SAM" id="MobiDB-lite"/>
    </source>
</evidence>
<sequence>MEVLFGRDQRRCPNPRWGRTRASLGQLEITFSGESLDGICGIVIPGLIRCDPGEFMEKTSPNLTGINPFRKAKAGKEKGSQSRHKQRKGRQSPALQGWGWTKRFQEWAGKSRTDGPEVGGIPGVFQRGLIFPVRLPSVLLGTGFGVDLCIHVPKKKKKKKKKNEREEKRREEKRREEKRREENRREEKRREEKSLDRKKKKEKNEKNTAPETTPHLKPEQ</sequence>
<name>A0A3M0JUN9_HIRRU</name>
<proteinExistence type="predicted"/>
<organism evidence="2 3">
    <name type="scientific">Hirundo rustica rustica</name>
    <dbReference type="NCBI Taxonomy" id="333673"/>
    <lineage>
        <taxon>Eukaryota</taxon>
        <taxon>Metazoa</taxon>
        <taxon>Chordata</taxon>
        <taxon>Craniata</taxon>
        <taxon>Vertebrata</taxon>
        <taxon>Euteleostomi</taxon>
        <taxon>Archelosauria</taxon>
        <taxon>Archosauria</taxon>
        <taxon>Dinosauria</taxon>
        <taxon>Saurischia</taxon>
        <taxon>Theropoda</taxon>
        <taxon>Coelurosauria</taxon>
        <taxon>Aves</taxon>
        <taxon>Neognathae</taxon>
        <taxon>Neoaves</taxon>
        <taxon>Telluraves</taxon>
        <taxon>Australaves</taxon>
        <taxon>Passeriformes</taxon>
        <taxon>Sylvioidea</taxon>
        <taxon>Hirundinidae</taxon>
        <taxon>Hirundo</taxon>
    </lineage>
</organism>